<dbReference type="Proteomes" id="UP000788993">
    <property type="component" value="Unassembled WGS sequence"/>
</dbReference>
<comment type="caution">
    <text evidence="1">The sequence shown here is derived from an EMBL/GenBank/DDBJ whole genome shotgun (WGS) entry which is preliminary data.</text>
</comment>
<reference evidence="1" key="1">
    <citation type="journal article" date="2021" name="Open Biol.">
        <title>Shared evolutionary footprints suggest mitochondrial oxidative damage underlies multiple complex I losses in fungi.</title>
        <authorList>
            <person name="Schikora-Tamarit M.A."/>
            <person name="Marcet-Houben M."/>
            <person name="Nosek J."/>
            <person name="Gabaldon T."/>
        </authorList>
    </citation>
    <scope>NUCLEOTIDE SEQUENCE</scope>
    <source>
        <strain evidence="1">NCAIM Y.01608</strain>
    </source>
</reference>
<organism evidence="1 2">
    <name type="scientific">Ogataea polymorpha</name>
    <dbReference type="NCBI Taxonomy" id="460523"/>
    <lineage>
        <taxon>Eukaryota</taxon>
        <taxon>Fungi</taxon>
        <taxon>Dikarya</taxon>
        <taxon>Ascomycota</taxon>
        <taxon>Saccharomycotina</taxon>
        <taxon>Pichiomycetes</taxon>
        <taxon>Pichiales</taxon>
        <taxon>Pichiaceae</taxon>
        <taxon>Ogataea</taxon>
    </lineage>
</organism>
<evidence type="ECO:0000313" key="1">
    <source>
        <dbReference type="EMBL" id="KAH3658829.1"/>
    </source>
</evidence>
<protein>
    <submittedName>
        <fullName evidence="1">Uncharacterized protein</fullName>
    </submittedName>
</protein>
<proteinExistence type="predicted"/>
<name>A0A9P8NTJ1_9ASCO</name>
<dbReference type="EMBL" id="JAEUBD010001571">
    <property type="protein sequence ID" value="KAH3658829.1"/>
    <property type="molecule type" value="Genomic_DNA"/>
</dbReference>
<sequence>MTPVSGLMYMWNSLLDSIKANMSLACEAKEIGCKSFSINSYNLASEGSTMLKTFLEATWVNKDSLVGTLERLSNIESLLSFLLAKSSTLEDEVTGTDRTDSNCKDA</sequence>
<accession>A0A9P8NTJ1</accession>
<dbReference type="AlphaFoldDB" id="A0A9P8NTJ1"/>
<reference evidence="1" key="2">
    <citation type="submission" date="2021-01" db="EMBL/GenBank/DDBJ databases">
        <authorList>
            <person name="Schikora-Tamarit M.A."/>
        </authorList>
    </citation>
    <scope>NUCLEOTIDE SEQUENCE</scope>
    <source>
        <strain evidence="1">NCAIM Y.01608</strain>
    </source>
</reference>
<keyword evidence="2" id="KW-1185">Reference proteome</keyword>
<gene>
    <name evidence="1" type="ORF">OGATHE_006555</name>
</gene>
<evidence type="ECO:0000313" key="2">
    <source>
        <dbReference type="Proteomes" id="UP000788993"/>
    </source>
</evidence>